<sequence>MTLRLALVAPLALLAATAVADDDPDMRGLQTSGRDVRASGCVARVIAQHTPPREGERSDAARRRLERLGAAVYARCGLPK</sequence>
<gene>
    <name evidence="2" type="ORF">BV133_967</name>
</gene>
<keyword evidence="1" id="KW-0732">Signal</keyword>
<dbReference type="KEGG" id="bvr:BVIR_376"/>
<reference evidence="2" key="1">
    <citation type="journal article" date="2015" name="Genome Announc.">
        <title>Complete Genome Sequence of the Bacteriochlorophyll b-Producing Photosynthetic Bacterium Blastochloris viridis.</title>
        <authorList>
            <person name="Tsukatani Y."/>
            <person name="Hirose Y."/>
            <person name="Harada J."/>
            <person name="Misawa N."/>
            <person name="Mori K."/>
            <person name="Inoue K."/>
            <person name="Tamiaki H."/>
        </authorList>
    </citation>
    <scope>NUCLEOTIDE SEQUENCE [LARGE SCALE GENOMIC DNA]</scope>
    <source>
        <strain evidence="2">DSM 133</strain>
    </source>
</reference>
<dbReference type="AlphaFoldDB" id="A0A182CZB2"/>
<dbReference type="EMBL" id="AP014854">
    <property type="protein sequence ID" value="BAR98560.1"/>
    <property type="molecule type" value="Genomic_DNA"/>
</dbReference>
<evidence type="ECO:0000256" key="1">
    <source>
        <dbReference type="SAM" id="SignalP"/>
    </source>
</evidence>
<accession>A0A182CZB2</accession>
<name>A0A182CZB2_BLAVI</name>
<feature type="chain" id="PRO_5008116200" evidence="1">
    <location>
        <begin position="21"/>
        <end position="80"/>
    </location>
</feature>
<proteinExistence type="predicted"/>
<dbReference type="RefSeq" id="WP_060832939.1">
    <property type="nucleotide sequence ID" value="NZ_AP014854.2"/>
</dbReference>
<organism evidence="2">
    <name type="scientific">Blastochloris viridis</name>
    <name type="common">Rhodopseudomonas viridis</name>
    <dbReference type="NCBI Taxonomy" id="1079"/>
    <lineage>
        <taxon>Bacteria</taxon>
        <taxon>Pseudomonadati</taxon>
        <taxon>Pseudomonadota</taxon>
        <taxon>Alphaproteobacteria</taxon>
        <taxon>Hyphomicrobiales</taxon>
        <taxon>Blastochloridaceae</taxon>
        <taxon>Blastochloris</taxon>
    </lineage>
</organism>
<evidence type="ECO:0000313" key="2">
    <source>
        <dbReference type="EMBL" id="BAR98560.1"/>
    </source>
</evidence>
<protein>
    <submittedName>
        <fullName evidence="2">Uncharacterized protein</fullName>
    </submittedName>
</protein>
<feature type="signal peptide" evidence="1">
    <location>
        <begin position="1"/>
        <end position="20"/>
    </location>
</feature>